<accession>A0A016WBX6</accession>
<evidence type="ECO:0000313" key="1">
    <source>
        <dbReference type="EMBL" id="EYC37115.1"/>
    </source>
</evidence>
<proteinExistence type="predicted"/>
<dbReference type="AlphaFoldDB" id="A0A016WBX6"/>
<evidence type="ECO:0000313" key="2">
    <source>
        <dbReference type="Proteomes" id="UP000024635"/>
    </source>
</evidence>
<sequence length="67" mass="7743">MLNSHRNDPRAVRCASDRQQASQVSIRQYTQQFISVQNYTYLTSYTCYCLNDITTNTNVRCVLGSED</sequence>
<dbReference type="Proteomes" id="UP000024635">
    <property type="component" value="Unassembled WGS sequence"/>
</dbReference>
<name>A0A016WBX6_9BILA</name>
<organism evidence="1 2">
    <name type="scientific">Ancylostoma ceylanicum</name>
    <dbReference type="NCBI Taxonomy" id="53326"/>
    <lineage>
        <taxon>Eukaryota</taxon>
        <taxon>Metazoa</taxon>
        <taxon>Ecdysozoa</taxon>
        <taxon>Nematoda</taxon>
        <taxon>Chromadorea</taxon>
        <taxon>Rhabditida</taxon>
        <taxon>Rhabditina</taxon>
        <taxon>Rhabditomorpha</taxon>
        <taxon>Strongyloidea</taxon>
        <taxon>Ancylostomatidae</taxon>
        <taxon>Ancylostomatinae</taxon>
        <taxon>Ancylostoma</taxon>
    </lineage>
</organism>
<keyword evidence="2" id="KW-1185">Reference proteome</keyword>
<reference evidence="2" key="1">
    <citation type="journal article" date="2015" name="Nat. Genet.">
        <title>The genome and transcriptome of the zoonotic hookworm Ancylostoma ceylanicum identify infection-specific gene families.</title>
        <authorList>
            <person name="Schwarz E.M."/>
            <person name="Hu Y."/>
            <person name="Antoshechkin I."/>
            <person name="Miller M.M."/>
            <person name="Sternberg P.W."/>
            <person name="Aroian R.V."/>
        </authorList>
    </citation>
    <scope>NUCLEOTIDE SEQUENCE</scope>
    <source>
        <strain evidence="2">HY135</strain>
    </source>
</reference>
<protein>
    <submittedName>
        <fullName evidence="1">Uncharacterized protein</fullName>
    </submittedName>
</protein>
<comment type="caution">
    <text evidence="1">The sequence shown here is derived from an EMBL/GenBank/DDBJ whole genome shotgun (WGS) entry which is preliminary data.</text>
</comment>
<dbReference type="EMBL" id="JARK01000424">
    <property type="protein sequence ID" value="EYC37115.1"/>
    <property type="molecule type" value="Genomic_DNA"/>
</dbReference>
<gene>
    <name evidence="1" type="primary">Acey_s0824.g2545</name>
    <name evidence="1" type="ORF">Y032_0824g2545</name>
</gene>